<accession>A0A0C3DQH5</accession>
<evidence type="ECO:0000256" key="1">
    <source>
        <dbReference type="SAM" id="MobiDB-lite"/>
    </source>
</evidence>
<dbReference type="OrthoDB" id="260519at2759"/>
<organism evidence="2 3">
    <name type="scientific">Scleroderma citrinum Foug A</name>
    <dbReference type="NCBI Taxonomy" id="1036808"/>
    <lineage>
        <taxon>Eukaryota</taxon>
        <taxon>Fungi</taxon>
        <taxon>Dikarya</taxon>
        <taxon>Basidiomycota</taxon>
        <taxon>Agaricomycotina</taxon>
        <taxon>Agaricomycetes</taxon>
        <taxon>Agaricomycetidae</taxon>
        <taxon>Boletales</taxon>
        <taxon>Sclerodermatineae</taxon>
        <taxon>Sclerodermataceae</taxon>
        <taxon>Scleroderma</taxon>
    </lineage>
</organism>
<dbReference type="Proteomes" id="UP000053989">
    <property type="component" value="Unassembled WGS sequence"/>
</dbReference>
<feature type="region of interest" description="Disordered" evidence="1">
    <location>
        <begin position="159"/>
        <end position="194"/>
    </location>
</feature>
<dbReference type="InParanoid" id="A0A0C3DQH5"/>
<evidence type="ECO:0000313" key="2">
    <source>
        <dbReference type="EMBL" id="KIM58246.1"/>
    </source>
</evidence>
<reference evidence="3" key="2">
    <citation type="submission" date="2015-01" db="EMBL/GenBank/DDBJ databases">
        <title>Evolutionary Origins and Diversification of the Mycorrhizal Mutualists.</title>
        <authorList>
            <consortium name="DOE Joint Genome Institute"/>
            <consortium name="Mycorrhizal Genomics Consortium"/>
            <person name="Kohler A."/>
            <person name="Kuo A."/>
            <person name="Nagy L.G."/>
            <person name="Floudas D."/>
            <person name="Copeland A."/>
            <person name="Barry K.W."/>
            <person name="Cichocki N."/>
            <person name="Veneault-Fourrey C."/>
            <person name="LaButti K."/>
            <person name="Lindquist E.A."/>
            <person name="Lipzen A."/>
            <person name="Lundell T."/>
            <person name="Morin E."/>
            <person name="Murat C."/>
            <person name="Riley R."/>
            <person name="Ohm R."/>
            <person name="Sun H."/>
            <person name="Tunlid A."/>
            <person name="Henrissat B."/>
            <person name="Grigoriev I.V."/>
            <person name="Hibbett D.S."/>
            <person name="Martin F."/>
        </authorList>
    </citation>
    <scope>NUCLEOTIDE SEQUENCE [LARGE SCALE GENOMIC DNA]</scope>
    <source>
        <strain evidence="3">Foug A</strain>
    </source>
</reference>
<dbReference type="AlphaFoldDB" id="A0A0C3DQH5"/>
<proteinExistence type="predicted"/>
<reference evidence="2 3" key="1">
    <citation type="submission" date="2014-04" db="EMBL/GenBank/DDBJ databases">
        <authorList>
            <consortium name="DOE Joint Genome Institute"/>
            <person name="Kuo A."/>
            <person name="Kohler A."/>
            <person name="Nagy L.G."/>
            <person name="Floudas D."/>
            <person name="Copeland A."/>
            <person name="Barry K.W."/>
            <person name="Cichocki N."/>
            <person name="Veneault-Fourrey C."/>
            <person name="LaButti K."/>
            <person name="Lindquist E.A."/>
            <person name="Lipzen A."/>
            <person name="Lundell T."/>
            <person name="Morin E."/>
            <person name="Murat C."/>
            <person name="Sun H."/>
            <person name="Tunlid A."/>
            <person name="Henrissat B."/>
            <person name="Grigoriev I.V."/>
            <person name="Hibbett D.S."/>
            <person name="Martin F."/>
            <person name="Nordberg H.P."/>
            <person name="Cantor M.N."/>
            <person name="Hua S.X."/>
        </authorList>
    </citation>
    <scope>NUCLEOTIDE SEQUENCE [LARGE SCALE GENOMIC DNA]</scope>
    <source>
        <strain evidence="2 3">Foug A</strain>
    </source>
</reference>
<gene>
    <name evidence="2" type="ORF">SCLCIDRAFT_1097638</name>
</gene>
<dbReference type="HOGENOM" id="CLU_1403212_0_0_1"/>
<protein>
    <submittedName>
        <fullName evidence="2">Uncharacterized protein</fullName>
    </submittedName>
</protein>
<dbReference type="STRING" id="1036808.A0A0C3DQH5"/>
<sequence>MCCIRPDQSIGASDREIFNHAMMQDYTCTFQADQVELLRGFTIYNTGEQCLECLGDRFCVVLSVPEDWNNHTFRVWLIQKLSWFTTKKRTITSVCWVVYFLGHRAQRIQIRHNIRRFFYLLLVLHDHQRPSRAEPPPDFFDVGYSNEACELPTNMFIGNLDKDGELQPNSSKPENNPVLHGTVESESKWGSERE</sequence>
<dbReference type="EMBL" id="KN822088">
    <property type="protein sequence ID" value="KIM58246.1"/>
    <property type="molecule type" value="Genomic_DNA"/>
</dbReference>
<name>A0A0C3DQH5_9AGAM</name>
<feature type="compositionally biased region" description="Basic and acidic residues" evidence="1">
    <location>
        <begin position="183"/>
        <end position="194"/>
    </location>
</feature>
<evidence type="ECO:0000313" key="3">
    <source>
        <dbReference type="Proteomes" id="UP000053989"/>
    </source>
</evidence>
<keyword evidence="3" id="KW-1185">Reference proteome</keyword>